<feature type="signal peptide" evidence="1">
    <location>
        <begin position="1"/>
        <end position="27"/>
    </location>
</feature>
<sequence>MRRLPALLSAVLIGPAATLTVPAAAEAAVPDVVRAVQNQLAKGASVKFTQYGQVYFGSRNKYDNHQARVFRFQLTKNGTLLLGRRGVVATGITRRVEFHPHLLPLAKEHAAEGDLVSQSLIAQTQPHRWVNKNGQFYSTGRLWTAGLPKGKTWAGRGRQSAGATAFSDQIINIFEIPTLKALLADVDKRKYNVPNPAGKTPDLKVIGFYNGTITFAELYELSPTFREVAGKRPDPSYANLVLEWNIFFDRRGLPFKVASSWSTQEKKKPHSEGGAAIDIQSWGAATTITGPRPAQAAVVHAPVDGLPECDDMVEFIREDARPSVKQ</sequence>
<gene>
    <name evidence="2" type="ORF">GCM10017600_41330</name>
</gene>
<protein>
    <submittedName>
        <fullName evidence="2">Uncharacterized protein</fullName>
    </submittedName>
</protein>
<reference evidence="2" key="2">
    <citation type="submission" date="2023-01" db="EMBL/GenBank/DDBJ databases">
        <authorList>
            <person name="Sun Q."/>
            <person name="Evtushenko L."/>
        </authorList>
    </citation>
    <scope>NUCLEOTIDE SEQUENCE</scope>
    <source>
        <strain evidence="2">VKM Ac-2007</strain>
    </source>
</reference>
<dbReference type="EMBL" id="BSEV01000008">
    <property type="protein sequence ID" value="GLK10727.1"/>
    <property type="molecule type" value="Genomic_DNA"/>
</dbReference>
<proteinExistence type="predicted"/>
<dbReference type="RefSeq" id="WP_271219135.1">
    <property type="nucleotide sequence ID" value="NZ_BAAAVD010000015.1"/>
</dbReference>
<feature type="chain" id="PRO_5040983679" evidence="1">
    <location>
        <begin position="28"/>
        <end position="326"/>
    </location>
</feature>
<dbReference type="AlphaFoldDB" id="A0A9W6I2B1"/>
<evidence type="ECO:0000313" key="2">
    <source>
        <dbReference type="EMBL" id="GLK10727.1"/>
    </source>
</evidence>
<evidence type="ECO:0000313" key="3">
    <source>
        <dbReference type="Proteomes" id="UP001143474"/>
    </source>
</evidence>
<name>A0A9W6I2B1_9ACTN</name>
<keyword evidence="1" id="KW-0732">Signal</keyword>
<reference evidence="2" key="1">
    <citation type="journal article" date="2014" name="Int. J. Syst. Evol. Microbiol.">
        <title>Complete genome sequence of Corynebacterium casei LMG S-19264T (=DSM 44701T), isolated from a smear-ripened cheese.</title>
        <authorList>
            <consortium name="US DOE Joint Genome Institute (JGI-PGF)"/>
            <person name="Walter F."/>
            <person name="Albersmeier A."/>
            <person name="Kalinowski J."/>
            <person name="Ruckert C."/>
        </authorList>
    </citation>
    <scope>NUCLEOTIDE SEQUENCE</scope>
    <source>
        <strain evidence="2">VKM Ac-2007</strain>
    </source>
</reference>
<keyword evidence="3" id="KW-1185">Reference proteome</keyword>
<organism evidence="2 3">
    <name type="scientific">Streptosporangium carneum</name>
    <dbReference type="NCBI Taxonomy" id="47481"/>
    <lineage>
        <taxon>Bacteria</taxon>
        <taxon>Bacillati</taxon>
        <taxon>Actinomycetota</taxon>
        <taxon>Actinomycetes</taxon>
        <taxon>Streptosporangiales</taxon>
        <taxon>Streptosporangiaceae</taxon>
        <taxon>Streptosporangium</taxon>
    </lineage>
</organism>
<comment type="caution">
    <text evidence="2">The sequence shown here is derived from an EMBL/GenBank/DDBJ whole genome shotgun (WGS) entry which is preliminary data.</text>
</comment>
<dbReference type="Proteomes" id="UP001143474">
    <property type="component" value="Unassembled WGS sequence"/>
</dbReference>
<evidence type="ECO:0000256" key="1">
    <source>
        <dbReference type="SAM" id="SignalP"/>
    </source>
</evidence>
<accession>A0A9W6I2B1</accession>